<dbReference type="InterPro" id="IPR009027">
    <property type="entry name" value="Ribosomal_bL9/RNase_H1_N"/>
</dbReference>
<keyword evidence="5 7" id="KW-0687">Ribonucleoprotein</keyword>
<dbReference type="GO" id="GO:0005840">
    <property type="term" value="C:ribosome"/>
    <property type="evidence" value="ECO:0007669"/>
    <property type="project" value="UniProtKB-KW"/>
</dbReference>
<comment type="function">
    <text evidence="7">Binds to the 23S rRNA.</text>
</comment>
<evidence type="ECO:0000313" key="10">
    <source>
        <dbReference type="Proteomes" id="UP001317532"/>
    </source>
</evidence>
<dbReference type="Proteomes" id="UP001317532">
    <property type="component" value="Chromosome"/>
</dbReference>
<name>A0AAN1XYT5_UNVUL</name>
<dbReference type="PANTHER" id="PTHR21368">
    <property type="entry name" value="50S RIBOSOMAL PROTEIN L9"/>
    <property type="match status" value="1"/>
</dbReference>
<dbReference type="Gene3D" id="3.40.5.10">
    <property type="entry name" value="Ribosomal protein L9, N-terminal domain"/>
    <property type="match status" value="1"/>
</dbReference>
<keyword evidence="10" id="KW-1185">Reference proteome</keyword>
<dbReference type="Pfam" id="PF03948">
    <property type="entry name" value="Ribosomal_L9_C"/>
    <property type="match status" value="1"/>
</dbReference>
<dbReference type="HAMAP" id="MF_00503">
    <property type="entry name" value="Ribosomal_bL9"/>
    <property type="match status" value="1"/>
</dbReference>
<proteinExistence type="inferred from homology"/>
<dbReference type="InterPro" id="IPR036791">
    <property type="entry name" value="Ribosomal_bL9_C_sf"/>
</dbReference>
<dbReference type="NCBIfam" id="TIGR00158">
    <property type="entry name" value="L9"/>
    <property type="match status" value="1"/>
</dbReference>
<dbReference type="SUPFAM" id="SSF55658">
    <property type="entry name" value="L9 N-domain-like"/>
    <property type="match status" value="1"/>
</dbReference>
<organism evidence="9 10">
    <name type="scientific">Vulcanimicrobium alpinum</name>
    <dbReference type="NCBI Taxonomy" id="3016050"/>
    <lineage>
        <taxon>Bacteria</taxon>
        <taxon>Bacillati</taxon>
        <taxon>Vulcanimicrobiota</taxon>
        <taxon>Vulcanimicrobiia</taxon>
        <taxon>Vulcanimicrobiales</taxon>
        <taxon>Vulcanimicrobiaceae</taxon>
        <taxon>Vulcanimicrobium</taxon>
    </lineage>
</organism>
<dbReference type="InterPro" id="IPR020070">
    <property type="entry name" value="Ribosomal_bL9_N"/>
</dbReference>
<evidence type="ECO:0000256" key="4">
    <source>
        <dbReference type="ARBA" id="ARBA00022980"/>
    </source>
</evidence>
<evidence type="ECO:0000256" key="1">
    <source>
        <dbReference type="ARBA" id="ARBA00010605"/>
    </source>
</evidence>
<dbReference type="GO" id="GO:0006412">
    <property type="term" value="P:translation"/>
    <property type="evidence" value="ECO:0007669"/>
    <property type="project" value="UniProtKB-UniRule"/>
</dbReference>
<dbReference type="RefSeq" id="WP_317995055.1">
    <property type="nucleotide sequence ID" value="NZ_AP025523.1"/>
</dbReference>
<keyword evidence="2 7" id="KW-0699">rRNA-binding</keyword>
<dbReference type="GO" id="GO:0003735">
    <property type="term" value="F:structural constituent of ribosome"/>
    <property type="evidence" value="ECO:0007669"/>
    <property type="project" value="InterPro"/>
</dbReference>
<evidence type="ECO:0000256" key="3">
    <source>
        <dbReference type="ARBA" id="ARBA00022884"/>
    </source>
</evidence>
<feature type="domain" description="Ribosomal protein L9" evidence="8">
    <location>
        <begin position="13"/>
        <end position="40"/>
    </location>
</feature>
<sequence>MKVILTSDVKPLGNRGALVDVKDGYAHNYLLPQKLAVVATPGAMKQLEQQQNAKKRKQAEEVANAQDIATQLEQITIRVAAKAGGNGRLFGTVTNTQVADALQEQLNVTIDRHKIEMKDGIKALGTYPVEIRLGNNIVAKSAVQVVALK</sequence>
<evidence type="ECO:0000256" key="7">
    <source>
        <dbReference type="HAMAP-Rule" id="MF_00503"/>
    </source>
</evidence>
<evidence type="ECO:0000256" key="5">
    <source>
        <dbReference type="ARBA" id="ARBA00023274"/>
    </source>
</evidence>
<dbReference type="GO" id="GO:1990904">
    <property type="term" value="C:ribonucleoprotein complex"/>
    <property type="evidence" value="ECO:0007669"/>
    <property type="project" value="UniProtKB-KW"/>
</dbReference>
<dbReference type="PROSITE" id="PS00651">
    <property type="entry name" value="RIBOSOMAL_L9"/>
    <property type="match status" value="1"/>
</dbReference>
<keyword evidence="4 7" id="KW-0689">Ribosomal protein</keyword>
<dbReference type="GO" id="GO:0019843">
    <property type="term" value="F:rRNA binding"/>
    <property type="evidence" value="ECO:0007669"/>
    <property type="project" value="UniProtKB-UniRule"/>
</dbReference>
<evidence type="ECO:0000256" key="6">
    <source>
        <dbReference type="ARBA" id="ARBA00035292"/>
    </source>
</evidence>
<dbReference type="InterPro" id="IPR036935">
    <property type="entry name" value="Ribosomal_bL9_N_sf"/>
</dbReference>
<protein>
    <recommendedName>
        <fullName evidence="6 7">Large ribosomal subunit protein bL9</fullName>
    </recommendedName>
</protein>
<evidence type="ECO:0000259" key="8">
    <source>
        <dbReference type="PROSITE" id="PS00651"/>
    </source>
</evidence>
<dbReference type="AlphaFoldDB" id="A0AAN1XYT5"/>
<gene>
    <name evidence="7 9" type="primary">rplI</name>
    <name evidence="9" type="ORF">WPS_27400</name>
</gene>
<keyword evidence="3 7" id="KW-0694">RNA-binding</keyword>
<comment type="similarity">
    <text evidence="1 7">Belongs to the bacterial ribosomal protein bL9 family.</text>
</comment>
<dbReference type="InterPro" id="IPR000244">
    <property type="entry name" value="Ribosomal_bL9"/>
</dbReference>
<dbReference type="InterPro" id="IPR020069">
    <property type="entry name" value="Ribosomal_bL9_C"/>
</dbReference>
<reference evidence="9 10" key="1">
    <citation type="journal article" date="2022" name="ISME Commun">
        <title>Vulcanimicrobium alpinus gen. nov. sp. nov., the first cultivated representative of the candidate phylum 'Eremiobacterota', is a metabolically versatile aerobic anoxygenic phototroph.</title>
        <authorList>
            <person name="Yabe S."/>
            <person name="Muto K."/>
            <person name="Abe K."/>
            <person name="Yokota A."/>
            <person name="Staudigel H."/>
            <person name="Tebo B.M."/>
        </authorList>
    </citation>
    <scope>NUCLEOTIDE SEQUENCE [LARGE SCALE GENOMIC DNA]</scope>
    <source>
        <strain evidence="9 10">WC8-2</strain>
    </source>
</reference>
<accession>A0AAN1XYT5</accession>
<dbReference type="InterPro" id="IPR020594">
    <property type="entry name" value="Ribosomal_bL9_bac/chp"/>
</dbReference>
<evidence type="ECO:0000313" key="9">
    <source>
        <dbReference type="EMBL" id="BDE07464.1"/>
    </source>
</evidence>
<dbReference type="FunFam" id="3.40.5.10:FF:000003">
    <property type="entry name" value="50S ribosomal protein L9"/>
    <property type="match status" value="1"/>
</dbReference>
<dbReference type="KEGG" id="vab:WPS_27400"/>
<evidence type="ECO:0000256" key="2">
    <source>
        <dbReference type="ARBA" id="ARBA00022730"/>
    </source>
</evidence>
<dbReference type="Pfam" id="PF01281">
    <property type="entry name" value="Ribosomal_L9_N"/>
    <property type="match status" value="1"/>
</dbReference>
<dbReference type="EMBL" id="AP025523">
    <property type="protein sequence ID" value="BDE07464.1"/>
    <property type="molecule type" value="Genomic_DNA"/>
</dbReference>
<dbReference type="SUPFAM" id="SSF55653">
    <property type="entry name" value="Ribosomal protein L9 C-domain"/>
    <property type="match status" value="1"/>
</dbReference>
<dbReference type="Gene3D" id="3.10.430.100">
    <property type="entry name" value="Ribosomal protein L9, C-terminal domain"/>
    <property type="match status" value="1"/>
</dbReference>